<comment type="pathway">
    <text evidence="1 14">Purine metabolism; IMP biosynthesis via de novo pathway; 5-amino-1-(5-phospho-D-ribosyl)imidazole-4-carboxamide from 5-amino-1-(5-phospho-D-ribosyl)imidazole-4-carboxylate: step 2/2.</text>
</comment>
<dbReference type="InterPro" id="IPR047136">
    <property type="entry name" value="PurB_bact"/>
</dbReference>
<evidence type="ECO:0000313" key="17">
    <source>
        <dbReference type="EMBL" id="VFP88825.1"/>
    </source>
</evidence>
<name>A0A803GCZ5_9GAMM</name>
<dbReference type="GO" id="GO:0004018">
    <property type="term" value="F:N6-(1,2-dicarboxyethyl)AMP AMP-lyase (fumarate-forming) activity"/>
    <property type="evidence" value="ECO:0007669"/>
    <property type="project" value="UniProtKB-UniRule"/>
</dbReference>
<dbReference type="FunFam" id="1.20.200.10:FF:000004">
    <property type="entry name" value="Adenylosuccinate lyase"/>
    <property type="match status" value="1"/>
</dbReference>
<dbReference type="GO" id="GO:0044208">
    <property type="term" value="P:'de novo' AMP biosynthetic process"/>
    <property type="evidence" value="ECO:0007669"/>
    <property type="project" value="UniProtKB-UniPathway"/>
</dbReference>
<dbReference type="NCBIfam" id="TIGR00928">
    <property type="entry name" value="purB"/>
    <property type="match status" value="1"/>
</dbReference>
<evidence type="ECO:0000256" key="6">
    <source>
        <dbReference type="ARBA" id="ARBA00017058"/>
    </source>
</evidence>
<dbReference type="UniPathway" id="UPA00075">
    <property type="reaction ID" value="UER00336"/>
</dbReference>
<gene>
    <name evidence="17" type="primary">purB</name>
    <name evidence="17" type="ORF">ERCIPICE3303_617</name>
</gene>
<evidence type="ECO:0000256" key="13">
    <source>
        <dbReference type="NCBIfam" id="TIGR00928"/>
    </source>
</evidence>
<dbReference type="SUPFAM" id="SSF48557">
    <property type="entry name" value="L-aspartase-like"/>
    <property type="match status" value="1"/>
</dbReference>
<dbReference type="Gene3D" id="1.10.275.10">
    <property type="entry name" value="Fumarase/aspartase (N-terminal domain)"/>
    <property type="match status" value="1"/>
</dbReference>
<dbReference type="RefSeq" id="WP_157991227.1">
    <property type="nucleotide sequence ID" value="NZ_LR217737.1"/>
</dbReference>
<evidence type="ECO:0000259" key="16">
    <source>
        <dbReference type="Pfam" id="PF08328"/>
    </source>
</evidence>
<dbReference type="GO" id="GO:0005829">
    <property type="term" value="C:cytosol"/>
    <property type="evidence" value="ECO:0007669"/>
    <property type="project" value="TreeGrafter"/>
</dbReference>
<dbReference type="InterPro" id="IPR000362">
    <property type="entry name" value="Fumarate_lyase_fam"/>
</dbReference>
<dbReference type="UniPathway" id="UPA00074">
    <property type="reaction ID" value="UER00132"/>
</dbReference>
<keyword evidence="8 14" id="KW-0456">Lyase</keyword>
<comment type="function">
    <text evidence="10">Catalyzes two reactions in de novo purine nucleotide biosynthesis. Catalyzes the breakdown of 5-aminoimidazole- (N-succinylocarboxamide) ribotide (SAICAR or 2-[5-amino-1-(5-phospho-beta-D-ribosyl)imidazole-4-carboxamido]succinate) to 5-aminoimidazole-4-carboxamide ribotide (AICAR or 5-amino-1-(5-phospho-beta-D-ribosyl)imidazole-4-carboxamide) and fumarate, and of adenylosuccinate (ADS or N(6)-(1,2-dicarboxyethyl)-AMP) to adenosine monophosphate (AMP) and fumarate.</text>
</comment>
<accession>A0A803GCZ5</accession>
<dbReference type="InterPro" id="IPR022761">
    <property type="entry name" value="Fumarate_lyase_N"/>
</dbReference>
<dbReference type="PRINTS" id="PR00149">
    <property type="entry name" value="FUMRATELYASE"/>
</dbReference>
<organism evidence="17 18">
    <name type="scientific">Candidatus Erwinia haradaeae</name>
    <dbReference type="NCBI Taxonomy" id="1922217"/>
    <lineage>
        <taxon>Bacteria</taxon>
        <taxon>Pseudomonadati</taxon>
        <taxon>Pseudomonadota</taxon>
        <taxon>Gammaproteobacteria</taxon>
        <taxon>Enterobacterales</taxon>
        <taxon>Erwiniaceae</taxon>
        <taxon>Erwinia</taxon>
    </lineage>
</organism>
<comment type="subunit">
    <text evidence="4">Homotetramer. Residues from neighboring subunits contribute catalytic and substrate-binding residues to each active site.</text>
</comment>
<evidence type="ECO:0000256" key="2">
    <source>
        <dbReference type="ARBA" id="ARBA00004734"/>
    </source>
</evidence>
<evidence type="ECO:0000256" key="14">
    <source>
        <dbReference type="RuleBase" id="RU361172"/>
    </source>
</evidence>
<evidence type="ECO:0000256" key="5">
    <source>
        <dbReference type="ARBA" id="ARBA00012339"/>
    </source>
</evidence>
<dbReference type="GO" id="GO:0006189">
    <property type="term" value="P:'de novo' IMP biosynthetic process"/>
    <property type="evidence" value="ECO:0007669"/>
    <property type="project" value="UniProtKB-UniPathway"/>
</dbReference>
<keyword evidence="7 14" id="KW-0658">Purine biosynthesis</keyword>
<evidence type="ECO:0000256" key="10">
    <source>
        <dbReference type="ARBA" id="ARBA00025012"/>
    </source>
</evidence>
<evidence type="ECO:0000256" key="12">
    <source>
        <dbReference type="ARBA" id="ARBA00049115"/>
    </source>
</evidence>
<dbReference type="EC" id="4.3.2.2" evidence="5 13"/>
<evidence type="ECO:0000256" key="7">
    <source>
        <dbReference type="ARBA" id="ARBA00022755"/>
    </source>
</evidence>
<evidence type="ECO:0000259" key="15">
    <source>
        <dbReference type="Pfam" id="PF00206"/>
    </source>
</evidence>
<dbReference type="CDD" id="cd01598">
    <property type="entry name" value="PurB"/>
    <property type="match status" value="1"/>
</dbReference>
<dbReference type="FunFam" id="1.10.275.10:FF:000003">
    <property type="entry name" value="Adenylosuccinate lyase"/>
    <property type="match status" value="1"/>
</dbReference>
<dbReference type="Pfam" id="PF08328">
    <property type="entry name" value="ASL_C"/>
    <property type="match status" value="1"/>
</dbReference>
<dbReference type="Proteomes" id="UP000294289">
    <property type="component" value="Chromosome"/>
</dbReference>
<dbReference type="Gene3D" id="1.10.40.30">
    <property type="entry name" value="Fumarase/aspartase (C-terminal domain)"/>
    <property type="match status" value="1"/>
</dbReference>
<sequence length="455" mass="52017">MELSSLTAVSPIDGRYGHQVTPLRVIFSEYALLKFRIEVEVRWLQQLSSCLDIDEVPVFSSEENDFLDRIISSFNTEDAIRIKRIEKTINHDVKAVEYFLKEKVSAIPSLSSISEFIHFSCTSEDINNLAYALMLKTARCEIIIPYWKEIINVVKMLSIKYRDIPLLARTHGQPATTTTLGKEMANVCYRFQRQLRQLENIEILGKMNGAVGNYNAHVASYPSVNWRKLSNEFVSSLGIIWNPYTTQIEPHDFIAEMLHCITRFNTILLDFNRDIWGYISLNHFSQKMIPSEIGSSTMPHKINPIDFEKSEGNLGLANTLLEHLARKLPISRWQRDLTDSTVLRNIGVGFSYALIAYQSTLHGLSKLEVNHDSLSAELDGHWEVLAEPIQMVMRRYGMNGPYDQLKELTRGKKVSAKDITDFIEDLALPQKEKIRLQNMSPSTYIGHSVSIVDDL</sequence>
<dbReference type="PANTHER" id="PTHR43411">
    <property type="entry name" value="ADENYLOSUCCINATE LYASE"/>
    <property type="match status" value="1"/>
</dbReference>
<evidence type="ECO:0000313" key="18">
    <source>
        <dbReference type="Proteomes" id="UP000294289"/>
    </source>
</evidence>
<dbReference type="Pfam" id="PF00206">
    <property type="entry name" value="Lyase_1"/>
    <property type="match status" value="1"/>
</dbReference>
<dbReference type="PROSITE" id="PS00163">
    <property type="entry name" value="FUMARATE_LYASES"/>
    <property type="match status" value="1"/>
</dbReference>
<dbReference type="InterPro" id="IPR008948">
    <property type="entry name" value="L-Aspartase-like"/>
</dbReference>
<evidence type="ECO:0000256" key="1">
    <source>
        <dbReference type="ARBA" id="ARBA00004706"/>
    </source>
</evidence>
<dbReference type="AlphaFoldDB" id="A0A803GCZ5"/>
<protein>
    <recommendedName>
        <fullName evidence="6 13">Adenylosuccinate lyase</fullName>
        <shortName evidence="14">ASL</shortName>
        <ecNumber evidence="5 13">4.3.2.2</ecNumber>
    </recommendedName>
    <alternativeName>
        <fullName evidence="11 14">Adenylosuccinase</fullName>
    </alternativeName>
</protein>
<dbReference type="NCBIfam" id="NF006764">
    <property type="entry name" value="PRK09285.1"/>
    <property type="match status" value="1"/>
</dbReference>
<comment type="catalytic activity">
    <reaction evidence="9">
        <text>(2S)-2-[5-amino-1-(5-phospho-beta-D-ribosyl)imidazole-4-carboxamido]succinate = 5-amino-1-(5-phospho-beta-D-ribosyl)imidazole-4-carboxamide + fumarate</text>
        <dbReference type="Rhea" id="RHEA:23920"/>
        <dbReference type="ChEBI" id="CHEBI:29806"/>
        <dbReference type="ChEBI" id="CHEBI:58443"/>
        <dbReference type="ChEBI" id="CHEBI:58475"/>
        <dbReference type="EC" id="4.3.2.2"/>
    </reaction>
    <physiologicalReaction direction="left-to-right" evidence="9">
        <dbReference type="Rhea" id="RHEA:23921"/>
    </physiologicalReaction>
</comment>
<evidence type="ECO:0000256" key="8">
    <source>
        <dbReference type="ARBA" id="ARBA00023239"/>
    </source>
</evidence>
<dbReference type="InterPro" id="IPR024083">
    <property type="entry name" value="Fumarase/histidase_N"/>
</dbReference>
<dbReference type="OrthoDB" id="9768878at2"/>
<dbReference type="InterPro" id="IPR020557">
    <property type="entry name" value="Fumarate_lyase_CS"/>
</dbReference>
<dbReference type="Gene3D" id="1.20.200.10">
    <property type="entry name" value="Fumarase/aspartase (Central domain)"/>
    <property type="match status" value="1"/>
</dbReference>
<comment type="catalytic activity">
    <reaction evidence="12">
        <text>N(6)-(1,2-dicarboxyethyl)-AMP = fumarate + AMP</text>
        <dbReference type="Rhea" id="RHEA:16853"/>
        <dbReference type="ChEBI" id="CHEBI:29806"/>
        <dbReference type="ChEBI" id="CHEBI:57567"/>
        <dbReference type="ChEBI" id="CHEBI:456215"/>
        <dbReference type="EC" id="4.3.2.2"/>
    </reaction>
    <physiologicalReaction direction="left-to-right" evidence="12">
        <dbReference type="Rhea" id="RHEA:16854"/>
    </physiologicalReaction>
</comment>
<evidence type="ECO:0000256" key="9">
    <source>
        <dbReference type="ARBA" id="ARBA00024477"/>
    </source>
</evidence>
<evidence type="ECO:0000256" key="3">
    <source>
        <dbReference type="ARBA" id="ARBA00008273"/>
    </source>
</evidence>
<dbReference type="InterPro" id="IPR013539">
    <property type="entry name" value="PurB_C"/>
</dbReference>
<dbReference type="InterPro" id="IPR004769">
    <property type="entry name" value="Pur_lyase"/>
</dbReference>
<proteinExistence type="inferred from homology"/>
<reference evidence="17 18" key="1">
    <citation type="submission" date="2019-02" db="EMBL/GenBank/DDBJ databases">
        <authorList>
            <person name="Manzano-Marin A."/>
            <person name="Manzano-Marin A."/>
        </authorList>
    </citation>
    <scope>NUCLEOTIDE SEQUENCE [LARGE SCALE GENOMIC DNA]</scope>
    <source>
        <strain evidence="17 18">ErCipiceae</strain>
    </source>
</reference>
<evidence type="ECO:0000256" key="4">
    <source>
        <dbReference type="ARBA" id="ARBA00011668"/>
    </source>
</evidence>
<comment type="pathway">
    <text evidence="2 14">Purine metabolism; AMP biosynthesis via de novo pathway; AMP from IMP: step 2/2.</text>
</comment>
<feature type="domain" description="Fumarate lyase N-terminal" evidence="15">
    <location>
        <begin position="14"/>
        <end position="311"/>
    </location>
</feature>
<comment type="similarity">
    <text evidence="3 14">Belongs to the lyase 1 family. Adenylosuccinate lyase subfamily.</text>
</comment>
<feature type="domain" description="Adenylosuccinate lyase PurB C-terminal" evidence="16">
    <location>
        <begin position="331"/>
        <end position="445"/>
    </location>
</feature>
<dbReference type="PANTHER" id="PTHR43411:SF1">
    <property type="entry name" value="ADENYLOSUCCINATE LYASE"/>
    <property type="match status" value="1"/>
</dbReference>
<evidence type="ECO:0000256" key="11">
    <source>
        <dbReference type="ARBA" id="ARBA00030717"/>
    </source>
</evidence>
<dbReference type="EMBL" id="LR217737">
    <property type="protein sequence ID" value="VFP88825.1"/>
    <property type="molecule type" value="Genomic_DNA"/>
</dbReference>